<evidence type="ECO:0000256" key="2">
    <source>
        <dbReference type="SAM" id="Phobius"/>
    </source>
</evidence>
<dbReference type="EMBL" id="FOFY01000006">
    <property type="protein sequence ID" value="SEQ77994.1"/>
    <property type="molecule type" value="Genomic_DNA"/>
</dbReference>
<gene>
    <name evidence="4" type="ORF">SAMN04488089_10619</name>
</gene>
<proteinExistence type="predicted"/>
<feature type="coiled-coil region" evidence="1">
    <location>
        <begin position="379"/>
        <end position="407"/>
    </location>
</feature>
<dbReference type="InterPro" id="IPR052173">
    <property type="entry name" value="Beta-lactam_resp_regulator"/>
</dbReference>
<feature type="domain" description="Peptidase M56" evidence="3">
    <location>
        <begin position="147"/>
        <end position="256"/>
    </location>
</feature>
<organism evidence="4 5">
    <name type="scientific">Myroides profundi</name>
    <dbReference type="NCBI Taxonomy" id="480520"/>
    <lineage>
        <taxon>Bacteria</taxon>
        <taxon>Pseudomonadati</taxon>
        <taxon>Bacteroidota</taxon>
        <taxon>Flavobacteriia</taxon>
        <taxon>Flavobacteriales</taxon>
        <taxon>Flavobacteriaceae</taxon>
        <taxon>Myroides</taxon>
    </lineage>
</organism>
<keyword evidence="2" id="KW-1133">Transmembrane helix</keyword>
<dbReference type="Proteomes" id="UP000183496">
    <property type="component" value="Unassembled WGS sequence"/>
</dbReference>
<dbReference type="CDD" id="cd07341">
    <property type="entry name" value="M56_BlaR1_MecR1_like"/>
    <property type="match status" value="1"/>
</dbReference>
<evidence type="ECO:0000313" key="5">
    <source>
        <dbReference type="Proteomes" id="UP000183496"/>
    </source>
</evidence>
<keyword evidence="2" id="KW-0472">Membrane</keyword>
<evidence type="ECO:0000313" key="4">
    <source>
        <dbReference type="EMBL" id="SEQ77994.1"/>
    </source>
</evidence>
<dbReference type="PANTHER" id="PTHR34978">
    <property type="entry name" value="POSSIBLE SENSOR-TRANSDUCER PROTEIN BLAR"/>
    <property type="match status" value="1"/>
</dbReference>
<feature type="transmembrane region" description="Helical" evidence="2">
    <location>
        <begin position="95"/>
        <end position="114"/>
    </location>
</feature>
<dbReference type="AlphaFoldDB" id="A0AAJ4W3G0"/>
<evidence type="ECO:0000256" key="1">
    <source>
        <dbReference type="SAM" id="Coils"/>
    </source>
</evidence>
<evidence type="ECO:0000259" key="3">
    <source>
        <dbReference type="Pfam" id="PF05569"/>
    </source>
</evidence>
<feature type="transmembrane region" description="Helical" evidence="2">
    <location>
        <begin position="37"/>
        <end position="55"/>
    </location>
</feature>
<accession>A0AAJ4W3G0</accession>
<keyword evidence="1" id="KW-0175">Coiled coil</keyword>
<name>A0AAJ4W3G0_MYRPR</name>
<dbReference type="PANTHER" id="PTHR34978:SF3">
    <property type="entry name" value="SLR0241 PROTEIN"/>
    <property type="match status" value="1"/>
</dbReference>
<keyword evidence="5" id="KW-1185">Reference proteome</keyword>
<sequence>MTPILIYILKVNGLLLVVYLCYKLFLQKETYVKTNRLYFISGIFLSLILPLLTYTKVETINLAPMPLPIMDVMEDVELVQEKSLWTMNDVYQYTSYLYLTITLLSLLWFGYKLIKLTRRISNMPQTAIHQNIRVDRASSDAYSFLHYIVLPKDYEELSQLEVVLLHEEVHVQQKHSLDLILLEGLKHVFWFNPMIRLLQKEVNLNLEYIVDQEIAKREDSYTYQRALVLYESNKIACVPVVNTFGSSDLKKRILMLNNPKSTNMKRLKLLLITPVLAGFFFLFQIEVKAKYIETPAFEVDHAEDTLLDEYTSMTTDAEEDQLDQSGKKKAPSHDDMAAIAEEAIRIGEEASRLVDESERIREEAERVSKVILEERKVILAKAEEVRKEELAKAKEALKVALEVREEELTKARKVVLEVREEELAKAKEARKVALKTREESLAKAEAVRSRMLEERKKRESAKGDLDFRLEERRKKLSEDAVIDGKNVVIIKSGKRSKGEFVYYVNGKLYDESNKHEAEALIEKYGTKGIRVYSRAAAADELGYTGNGSVYGFTLMTDEDRANEARVEAITKKYKEKVIKDMTQVQNSDYKGLVYVNGVKKSAKDLKNMNTDKVVSVDVFKGDAAVEKYGEEGREGVILIRVKP</sequence>
<feature type="transmembrane region" description="Helical" evidence="2">
    <location>
        <begin position="267"/>
        <end position="285"/>
    </location>
</feature>
<dbReference type="RefSeq" id="WP_041894870.1">
    <property type="nucleotide sequence ID" value="NZ_CP010817.1"/>
</dbReference>
<dbReference type="InterPro" id="IPR008756">
    <property type="entry name" value="Peptidase_M56"/>
</dbReference>
<comment type="caution">
    <text evidence="4">The sequence shown here is derived from an EMBL/GenBank/DDBJ whole genome shotgun (WGS) entry which is preliminary data.</text>
</comment>
<reference evidence="4 5" key="1">
    <citation type="submission" date="2016-10" db="EMBL/GenBank/DDBJ databases">
        <authorList>
            <person name="Varghese N."/>
            <person name="Submissions S."/>
        </authorList>
    </citation>
    <scope>NUCLEOTIDE SEQUENCE [LARGE SCALE GENOMIC DNA]</scope>
    <source>
        <strain evidence="5">DSM 19823 / KCTC 23066 / CCTCC M 208030 / D25</strain>
    </source>
</reference>
<feature type="transmembrane region" description="Helical" evidence="2">
    <location>
        <begin position="6"/>
        <end position="25"/>
    </location>
</feature>
<keyword evidence="2" id="KW-0812">Transmembrane</keyword>
<dbReference type="Pfam" id="PF05569">
    <property type="entry name" value="Peptidase_M56"/>
    <property type="match status" value="1"/>
</dbReference>
<protein>
    <submittedName>
        <fullName evidence="4">BlaR1 peptidase M56</fullName>
    </submittedName>
</protein>